<evidence type="ECO:0000256" key="3">
    <source>
        <dbReference type="SAM" id="Phobius"/>
    </source>
</evidence>
<dbReference type="EMBL" id="UASJ01000001">
    <property type="protein sequence ID" value="SQB63360.1"/>
    <property type="molecule type" value="Genomic_DNA"/>
</dbReference>
<protein>
    <submittedName>
        <fullName evidence="4">Sortase (Surface protein transpeptidase)</fullName>
    </submittedName>
</protein>
<dbReference type="InterPro" id="IPR005754">
    <property type="entry name" value="Sortase"/>
</dbReference>
<dbReference type="Gene3D" id="2.40.260.10">
    <property type="entry name" value="Sortase"/>
    <property type="match status" value="1"/>
</dbReference>
<keyword evidence="3" id="KW-0812">Transmembrane</keyword>
<keyword evidence="3" id="KW-0472">Membrane</keyword>
<organism evidence="4 7">
    <name type="scientific">Mobiluncus curtisii</name>
    <dbReference type="NCBI Taxonomy" id="2051"/>
    <lineage>
        <taxon>Bacteria</taxon>
        <taxon>Bacillati</taxon>
        <taxon>Actinomycetota</taxon>
        <taxon>Actinomycetes</taxon>
        <taxon>Actinomycetales</taxon>
        <taxon>Actinomycetaceae</taxon>
        <taxon>Mobiluncus</taxon>
    </lineage>
</organism>
<evidence type="ECO:0000313" key="7">
    <source>
        <dbReference type="Proteomes" id="UP000250245"/>
    </source>
</evidence>
<dbReference type="GO" id="GO:0016787">
    <property type="term" value="F:hydrolase activity"/>
    <property type="evidence" value="ECO:0007669"/>
    <property type="project" value="UniProtKB-KW"/>
</dbReference>
<evidence type="ECO:0000313" key="4">
    <source>
        <dbReference type="EMBL" id="SQB63360.1"/>
    </source>
</evidence>
<accession>A0A2X3ANK0</accession>
<keyword evidence="3" id="KW-1133">Transmembrane helix</keyword>
<dbReference type="Pfam" id="PF04203">
    <property type="entry name" value="Sortase"/>
    <property type="match status" value="1"/>
</dbReference>
<evidence type="ECO:0000313" key="5">
    <source>
        <dbReference type="EMBL" id="SQC01520.1"/>
    </source>
</evidence>
<sequence length="302" mass="34276">MSRHYTSKKSNRQISRLVPLLFALAGIALFMYPVVATQWNNYRQNQITTYYARQVQEPQRLEALEASVAAARRYNEETPGAPILDPWLSRVSQTNNPYQEYLEQLNVMEQMGQLIIPKIRVNLPIYHGTEPKTLERGIGHLYGSSLPVGGAGTHAVLTGHTGLTNATLLDHLEQMRVGDAFYLNVAGLHMKYRVVSVVVVEPTEIGTLKRQDGRDLVTLITCTPYGINSHRLLVTGERTALDKNEENAFNSGFMLTWSWWMVAALVASTLMALLTLWWWRGKGRRRKEKHPRKQGIKHAKAR</sequence>
<keyword evidence="1" id="KW-0378">Hydrolase</keyword>
<dbReference type="NCBIfam" id="NF033745">
    <property type="entry name" value="class_C_sortase"/>
    <property type="match status" value="1"/>
</dbReference>
<dbReference type="AlphaFoldDB" id="A0A2X3ANK0"/>
<dbReference type="InterPro" id="IPR042002">
    <property type="entry name" value="Sortase_C"/>
</dbReference>
<evidence type="ECO:0000313" key="6">
    <source>
        <dbReference type="EMBL" id="SQC01523.1"/>
    </source>
</evidence>
<dbReference type="NCBIfam" id="TIGR01076">
    <property type="entry name" value="sortase_fam"/>
    <property type="match status" value="1"/>
</dbReference>
<evidence type="ECO:0000256" key="1">
    <source>
        <dbReference type="ARBA" id="ARBA00022801"/>
    </source>
</evidence>
<feature type="active site" description="Proton donor/acceptor" evidence="2">
    <location>
        <position position="160"/>
    </location>
</feature>
<dbReference type="EMBL" id="UASJ01000002">
    <property type="protein sequence ID" value="SQC01523.1"/>
    <property type="molecule type" value="Genomic_DNA"/>
</dbReference>
<proteinExistence type="predicted"/>
<name>A0A2X3ANK0_9ACTO</name>
<dbReference type="InterPro" id="IPR023365">
    <property type="entry name" value="Sortase_dom-sf"/>
</dbReference>
<evidence type="ECO:0000256" key="2">
    <source>
        <dbReference type="PIRSR" id="PIRSR605754-1"/>
    </source>
</evidence>
<dbReference type="Proteomes" id="UP000250245">
    <property type="component" value="Unassembled WGS sequence"/>
</dbReference>
<feature type="active site" description="Acyl-thioester intermediate" evidence="2">
    <location>
        <position position="222"/>
    </location>
</feature>
<reference evidence="4 7" key="1">
    <citation type="submission" date="2018-06" db="EMBL/GenBank/DDBJ databases">
        <authorList>
            <consortium name="Pathogen Informatics"/>
            <person name="Doyle S."/>
        </authorList>
    </citation>
    <scope>NUCLEOTIDE SEQUENCE [LARGE SCALE GENOMIC DNA]</scope>
    <source>
        <strain evidence="4 7">NCTC11820</strain>
    </source>
</reference>
<dbReference type="EMBL" id="UASJ01000002">
    <property type="protein sequence ID" value="SQC01520.1"/>
    <property type="molecule type" value="Genomic_DNA"/>
</dbReference>
<gene>
    <name evidence="4" type="ORF">NCTC11820_00129</name>
    <name evidence="5" type="ORF">NCTC11820_01908</name>
    <name evidence="6" type="ORF">NCTC11820_01911</name>
</gene>
<dbReference type="SUPFAM" id="SSF63817">
    <property type="entry name" value="Sortase"/>
    <property type="match status" value="1"/>
</dbReference>
<dbReference type="CDD" id="cd05827">
    <property type="entry name" value="Sortase_C"/>
    <property type="match status" value="1"/>
</dbReference>
<feature type="transmembrane region" description="Helical" evidence="3">
    <location>
        <begin position="257"/>
        <end position="279"/>
    </location>
</feature>